<feature type="compositionally biased region" description="Polar residues" evidence="1">
    <location>
        <begin position="137"/>
        <end position="155"/>
    </location>
</feature>
<feature type="region of interest" description="Disordered" evidence="1">
    <location>
        <begin position="129"/>
        <end position="200"/>
    </location>
</feature>
<evidence type="ECO:0000256" key="2">
    <source>
        <dbReference type="SAM" id="Phobius"/>
    </source>
</evidence>
<keyword evidence="2" id="KW-1133">Transmembrane helix</keyword>
<protein>
    <submittedName>
        <fullName evidence="3">Uncharacterized protein</fullName>
    </submittedName>
</protein>
<keyword evidence="4" id="KW-1185">Reference proteome</keyword>
<evidence type="ECO:0000313" key="3">
    <source>
        <dbReference type="EMBL" id="EKM57605.1"/>
    </source>
</evidence>
<evidence type="ECO:0000313" key="4">
    <source>
        <dbReference type="Proteomes" id="UP000008370"/>
    </source>
</evidence>
<accession>K5WE79</accession>
<sequence length="272" mass="29363">MSDSSSAAFTFPTSSNPFVGSSNDGSFWSGAGGPALVVILVAIGLLTTLLVALLVVRHRRLQFDDDDFDFDYGPLTVNRLRKRKFGPKPKIFELPIAYEKEDYEKGDIERWTGIVPLSAVFVAEKPTRSWSRDSEKTPISSPTSSNASPTCGSSPPVQPSPLVYSTPEPVTPASSFSLRHLRRSPSDTHGSPSPEPEPALVPDMMHIAVAIAMPRPPSPPAGRSTPESATRSRSATPTAVPELCLGIAQVQGVDEDRWSELHVQAAQTEKEE</sequence>
<dbReference type="RefSeq" id="XP_007392952.1">
    <property type="nucleotide sequence ID" value="XM_007392890.1"/>
</dbReference>
<feature type="region of interest" description="Disordered" evidence="1">
    <location>
        <begin position="213"/>
        <end position="240"/>
    </location>
</feature>
<dbReference type="Proteomes" id="UP000008370">
    <property type="component" value="Unassembled WGS sequence"/>
</dbReference>
<gene>
    <name evidence="3" type="ORF">PHACADRAFT_251315</name>
</gene>
<proteinExistence type="predicted"/>
<dbReference type="InParanoid" id="K5WE79"/>
<name>K5WE79_PHACS</name>
<keyword evidence="2" id="KW-0472">Membrane</keyword>
<feature type="transmembrane region" description="Helical" evidence="2">
    <location>
        <begin position="35"/>
        <end position="56"/>
    </location>
</feature>
<evidence type="ECO:0000256" key="1">
    <source>
        <dbReference type="SAM" id="MobiDB-lite"/>
    </source>
</evidence>
<feature type="compositionally biased region" description="Polar residues" evidence="1">
    <location>
        <begin position="225"/>
        <end position="237"/>
    </location>
</feature>
<reference evidence="3 4" key="1">
    <citation type="journal article" date="2012" name="BMC Genomics">
        <title>Comparative genomics of the white-rot fungi, Phanerochaete carnosa and P. chrysosporium, to elucidate the genetic basis of the distinct wood types they colonize.</title>
        <authorList>
            <person name="Suzuki H."/>
            <person name="MacDonald J."/>
            <person name="Syed K."/>
            <person name="Salamov A."/>
            <person name="Hori C."/>
            <person name="Aerts A."/>
            <person name="Henrissat B."/>
            <person name="Wiebenga A."/>
            <person name="vanKuyk P.A."/>
            <person name="Barry K."/>
            <person name="Lindquist E."/>
            <person name="LaButti K."/>
            <person name="Lapidus A."/>
            <person name="Lucas S."/>
            <person name="Coutinho P."/>
            <person name="Gong Y."/>
            <person name="Samejima M."/>
            <person name="Mahadevan R."/>
            <person name="Abou-Zaid M."/>
            <person name="de Vries R.P."/>
            <person name="Igarashi K."/>
            <person name="Yadav J.S."/>
            <person name="Grigoriev I.V."/>
            <person name="Master E.R."/>
        </authorList>
    </citation>
    <scope>NUCLEOTIDE SEQUENCE [LARGE SCALE GENOMIC DNA]</scope>
    <source>
        <strain evidence="3 4">HHB-10118-sp</strain>
    </source>
</reference>
<keyword evidence="2" id="KW-0812">Transmembrane</keyword>
<dbReference type="GeneID" id="18915188"/>
<dbReference type="HOGENOM" id="CLU_1023457_0_0_1"/>
<dbReference type="EMBL" id="JH930470">
    <property type="protein sequence ID" value="EKM57605.1"/>
    <property type="molecule type" value="Genomic_DNA"/>
</dbReference>
<dbReference type="OrthoDB" id="10487521at2759"/>
<organism evidence="3 4">
    <name type="scientific">Phanerochaete carnosa (strain HHB-10118-sp)</name>
    <name type="common">White-rot fungus</name>
    <name type="synonym">Peniophora carnosa</name>
    <dbReference type="NCBI Taxonomy" id="650164"/>
    <lineage>
        <taxon>Eukaryota</taxon>
        <taxon>Fungi</taxon>
        <taxon>Dikarya</taxon>
        <taxon>Basidiomycota</taxon>
        <taxon>Agaricomycotina</taxon>
        <taxon>Agaricomycetes</taxon>
        <taxon>Polyporales</taxon>
        <taxon>Phanerochaetaceae</taxon>
        <taxon>Phanerochaete</taxon>
    </lineage>
</organism>
<dbReference type="AlphaFoldDB" id="K5WE79"/>
<dbReference type="KEGG" id="pco:PHACADRAFT_251315"/>